<organism evidence="1 2">
    <name type="scientific">Panagrolaimus sp. PS1159</name>
    <dbReference type="NCBI Taxonomy" id="55785"/>
    <lineage>
        <taxon>Eukaryota</taxon>
        <taxon>Metazoa</taxon>
        <taxon>Ecdysozoa</taxon>
        <taxon>Nematoda</taxon>
        <taxon>Chromadorea</taxon>
        <taxon>Rhabditida</taxon>
        <taxon>Tylenchina</taxon>
        <taxon>Panagrolaimomorpha</taxon>
        <taxon>Panagrolaimoidea</taxon>
        <taxon>Panagrolaimidae</taxon>
        <taxon>Panagrolaimus</taxon>
    </lineage>
</organism>
<evidence type="ECO:0000313" key="2">
    <source>
        <dbReference type="WBParaSite" id="PS1159_v2.g18323.t1"/>
    </source>
</evidence>
<name>A0AC35FKR6_9BILA</name>
<sequence>MYLFLATENNNNEIIPEIDESDMVAAALAEKLDREKSDPSSSFPYFPAFLRFNRINKSGNNQPGGRVPVCFCCRAFQCNHQRCPCPKFIF</sequence>
<dbReference type="Proteomes" id="UP000887580">
    <property type="component" value="Unplaced"/>
</dbReference>
<accession>A0AC35FKR6</accession>
<dbReference type="WBParaSite" id="PS1159_v2.g18323.t1">
    <property type="protein sequence ID" value="PS1159_v2.g18323.t1"/>
    <property type="gene ID" value="PS1159_v2.g18323"/>
</dbReference>
<reference evidence="2" key="1">
    <citation type="submission" date="2022-11" db="UniProtKB">
        <authorList>
            <consortium name="WormBaseParasite"/>
        </authorList>
    </citation>
    <scope>IDENTIFICATION</scope>
</reference>
<evidence type="ECO:0000313" key="1">
    <source>
        <dbReference type="Proteomes" id="UP000887580"/>
    </source>
</evidence>
<proteinExistence type="predicted"/>
<protein>
    <submittedName>
        <fullName evidence="2">Uncharacterized protein</fullName>
    </submittedName>
</protein>